<evidence type="ECO:0000313" key="6">
    <source>
        <dbReference type="Proteomes" id="UP001415857"/>
    </source>
</evidence>
<dbReference type="AlphaFoldDB" id="A0AAP0RBQ7"/>
<dbReference type="Pfam" id="PF25886">
    <property type="entry name" value="Msy1"/>
    <property type="match status" value="1"/>
</dbReference>
<dbReference type="GO" id="GO:0005886">
    <property type="term" value="C:plasma membrane"/>
    <property type="evidence" value="ECO:0007669"/>
    <property type="project" value="TreeGrafter"/>
</dbReference>
<feature type="transmembrane region" description="Helical" evidence="3">
    <location>
        <begin position="436"/>
        <end position="454"/>
    </location>
</feature>
<protein>
    <recommendedName>
        <fullName evidence="4">Mechanosensitive ion channel protein Msy1/2-like transmembrane domain-containing protein</fullName>
    </recommendedName>
</protein>
<feature type="domain" description="Mechanosensitive ion channel protein Msy1/2-like transmembrane" evidence="4">
    <location>
        <begin position="31"/>
        <end position="179"/>
    </location>
</feature>
<reference evidence="5 6" key="1">
    <citation type="journal article" date="2024" name="Plant J.">
        <title>Genome sequences and population genomics reveal climatic adaptation and genomic divergence between two closely related sweetgum species.</title>
        <authorList>
            <person name="Xu W.Q."/>
            <person name="Ren C.Q."/>
            <person name="Zhang X.Y."/>
            <person name="Comes H.P."/>
            <person name="Liu X.H."/>
            <person name="Li Y.G."/>
            <person name="Kettle C.J."/>
            <person name="Jalonen R."/>
            <person name="Gaisberger H."/>
            <person name="Ma Y.Z."/>
            <person name="Qiu Y.X."/>
        </authorList>
    </citation>
    <scope>NUCLEOTIDE SEQUENCE [LARGE SCALE GENOMIC DNA]</scope>
    <source>
        <strain evidence="5">Hangzhou</strain>
    </source>
</reference>
<proteinExistence type="inferred from homology"/>
<keyword evidence="6" id="KW-1185">Reference proteome</keyword>
<gene>
    <name evidence="5" type="ORF">L1049_018926</name>
</gene>
<accession>A0AAP0RBQ7</accession>
<keyword evidence="3" id="KW-0812">Transmembrane</keyword>
<evidence type="ECO:0000256" key="3">
    <source>
        <dbReference type="SAM" id="Phobius"/>
    </source>
</evidence>
<evidence type="ECO:0000256" key="2">
    <source>
        <dbReference type="ARBA" id="ARBA00008017"/>
    </source>
</evidence>
<name>A0AAP0RBQ7_LIQFO</name>
<comment type="subcellular location">
    <subcellularLocation>
        <location evidence="1">Endomembrane system</location>
        <topology evidence="1">Multi-pass membrane protein</topology>
    </subcellularLocation>
</comment>
<keyword evidence="3" id="KW-0472">Membrane</keyword>
<evidence type="ECO:0000256" key="1">
    <source>
        <dbReference type="ARBA" id="ARBA00004127"/>
    </source>
</evidence>
<evidence type="ECO:0000259" key="4">
    <source>
        <dbReference type="Pfam" id="PF25886"/>
    </source>
</evidence>
<feature type="transmembrane region" description="Helical" evidence="3">
    <location>
        <begin position="117"/>
        <end position="135"/>
    </location>
</feature>
<organism evidence="5 6">
    <name type="scientific">Liquidambar formosana</name>
    <name type="common">Formosan gum</name>
    <dbReference type="NCBI Taxonomy" id="63359"/>
    <lineage>
        <taxon>Eukaryota</taxon>
        <taxon>Viridiplantae</taxon>
        <taxon>Streptophyta</taxon>
        <taxon>Embryophyta</taxon>
        <taxon>Tracheophyta</taxon>
        <taxon>Spermatophyta</taxon>
        <taxon>Magnoliopsida</taxon>
        <taxon>eudicotyledons</taxon>
        <taxon>Gunneridae</taxon>
        <taxon>Pentapetalae</taxon>
        <taxon>Saxifragales</taxon>
        <taxon>Altingiaceae</taxon>
        <taxon>Liquidambar</taxon>
    </lineage>
</organism>
<comment type="similarity">
    <text evidence="2">Belongs to the MscS (TC 1.A.23) family.</text>
</comment>
<dbReference type="EMBL" id="JBBPBK010000012">
    <property type="protein sequence ID" value="KAK9274112.1"/>
    <property type="molecule type" value="Genomic_DNA"/>
</dbReference>
<dbReference type="GO" id="GO:0008381">
    <property type="term" value="F:mechanosensitive monoatomic ion channel activity"/>
    <property type="evidence" value="ECO:0007669"/>
    <property type="project" value="TreeGrafter"/>
</dbReference>
<dbReference type="GO" id="GO:0006820">
    <property type="term" value="P:monoatomic anion transport"/>
    <property type="evidence" value="ECO:0007669"/>
    <property type="project" value="TreeGrafter"/>
</dbReference>
<keyword evidence="3" id="KW-1133">Transmembrane helix</keyword>
<evidence type="ECO:0000313" key="5">
    <source>
        <dbReference type="EMBL" id="KAK9274112.1"/>
    </source>
</evidence>
<dbReference type="GO" id="GO:0050982">
    <property type="term" value="P:detection of mechanical stimulus"/>
    <property type="evidence" value="ECO:0007669"/>
    <property type="project" value="TreeGrafter"/>
</dbReference>
<dbReference type="PANTHER" id="PTHR31618:SF20">
    <property type="entry name" value="MECHANOSENSITIVE ION CHANNEL PROTEIN 10"/>
    <property type="match status" value="1"/>
</dbReference>
<feature type="transmembrane region" description="Helical" evidence="3">
    <location>
        <begin position="147"/>
        <end position="167"/>
    </location>
</feature>
<dbReference type="PANTHER" id="PTHR31618">
    <property type="entry name" value="MECHANOSENSITIVE ION CHANNEL PROTEIN 5"/>
    <property type="match status" value="1"/>
</dbReference>
<dbReference type="Proteomes" id="UP001415857">
    <property type="component" value="Unassembled WGS sequence"/>
</dbReference>
<dbReference type="InterPro" id="IPR016688">
    <property type="entry name" value="MscS-like_plants/fungi"/>
</dbReference>
<feature type="transmembrane region" description="Helical" evidence="3">
    <location>
        <begin position="35"/>
        <end position="53"/>
    </location>
</feature>
<sequence>MASPGGVGVDEYEEICKKVNSQLSKEKSKKVKTKVLVEWVAFVCILGCLVASLTVEELLNSMFWGLEMWKWCVLVMVIFCGMLVTNWVMNILVFIIERNFLLRKKVLYFVHGLKKSVQVFIWFALILLTWVLLFNRGVERSANTTKILDFITWTIVSFLIGAFLWLFKTLLLKILASSFHVNTFFDRIQESVFHQYVLQTLSGPPLVMMAERVGRTPSAGQLSFKILKKGKEKKEKKEVIDMAKLHKMKQGKVSSWTMKVMVDAIASSGLSTLSNTLDETVYDGGGEQTDREITSEMEAMAAAYDIFTNVANGSKYIVEDDLLNFMIKEEVDLVFPLFGVAAETGQIDLKCLTDWVDILLLEDVRDELLLSIGICEDKVSWPGNRWCTLALLMDREGQMLGGKHEDLFFCVSLVSMFVSRKALKLSALILAWRKDEILPCLWIMFLVLTVEVFLEAQFHGPAYVQYVTG</sequence>
<dbReference type="InterPro" id="IPR058650">
    <property type="entry name" value="Msy1/2-like"/>
</dbReference>
<feature type="transmembrane region" description="Helical" evidence="3">
    <location>
        <begin position="73"/>
        <end position="96"/>
    </location>
</feature>
<comment type="caution">
    <text evidence="5">The sequence shown here is derived from an EMBL/GenBank/DDBJ whole genome shotgun (WGS) entry which is preliminary data.</text>
</comment>